<evidence type="ECO:0000313" key="3">
    <source>
        <dbReference type="Proteomes" id="UP000808761"/>
    </source>
</evidence>
<dbReference type="InterPro" id="IPR036291">
    <property type="entry name" value="NAD(P)-bd_dom_sf"/>
</dbReference>
<name>A0A9D6YXU7_UNCSA</name>
<dbReference type="AlphaFoldDB" id="A0A9D6YXU7"/>
<sequence length="306" mass="35220">MKRKIFATGIGGCVGHYLFDELAANPEYELYFLVRDPQKLKFDYPSRPNVTLIRDDLKNIKKHAEIIRQMDAVIHLAADWGGNEGNYDYSADLFNLLDPGKCKKVIYFSTASILGPDNQPVEEAEKFGTHYIRSKYRFYKKLPALKIYPNVITLFPTWVLGGDRRHPYSHASSGILALRRWLWLIRFFTVEACFHFIHARDIALIVKHLLENPSKDKNYVLGNAPLSASDFIRQTCRFFNEQVFFQIPLPLSLVKAAVFLTGKKLHPWDIFSLSKEHFTYAAVGAEHFGYRSDLQTVEQILNNLTA</sequence>
<evidence type="ECO:0000313" key="2">
    <source>
        <dbReference type="EMBL" id="MBI5078905.1"/>
    </source>
</evidence>
<dbReference type="PANTHER" id="PTHR48079:SF6">
    <property type="entry name" value="NAD(P)-BINDING DOMAIN-CONTAINING PROTEIN-RELATED"/>
    <property type="match status" value="1"/>
</dbReference>
<dbReference type="InterPro" id="IPR001509">
    <property type="entry name" value="Epimerase_deHydtase"/>
</dbReference>
<dbReference type="Proteomes" id="UP000808761">
    <property type="component" value="Unassembled WGS sequence"/>
</dbReference>
<dbReference type="SUPFAM" id="SSF51735">
    <property type="entry name" value="NAD(P)-binding Rossmann-fold domains"/>
    <property type="match status" value="1"/>
</dbReference>
<accession>A0A9D6YXU7</accession>
<comment type="caution">
    <text evidence="2">The sequence shown here is derived from an EMBL/GenBank/DDBJ whole genome shotgun (WGS) entry which is preliminary data.</text>
</comment>
<feature type="domain" description="NAD-dependent epimerase/dehydratase" evidence="1">
    <location>
        <begin position="7"/>
        <end position="222"/>
    </location>
</feature>
<dbReference type="PANTHER" id="PTHR48079">
    <property type="entry name" value="PROTEIN YEEZ"/>
    <property type="match status" value="1"/>
</dbReference>
<protein>
    <submittedName>
        <fullName evidence="2">NAD(P)-dependent oxidoreductase</fullName>
    </submittedName>
</protein>
<evidence type="ECO:0000259" key="1">
    <source>
        <dbReference type="Pfam" id="PF01370"/>
    </source>
</evidence>
<gene>
    <name evidence="2" type="ORF">HZB08_02665</name>
</gene>
<dbReference type="Pfam" id="PF01370">
    <property type="entry name" value="Epimerase"/>
    <property type="match status" value="1"/>
</dbReference>
<dbReference type="InterPro" id="IPR051783">
    <property type="entry name" value="NAD(P)-dependent_oxidoreduct"/>
</dbReference>
<organism evidence="2 3">
    <name type="scientific">Candidatus Saganbacteria bacterium</name>
    <dbReference type="NCBI Taxonomy" id="2575572"/>
    <lineage>
        <taxon>Bacteria</taxon>
        <taxon>Bacillati</taxon>
        <taxon>Saganbacteria</taxon>
    </lineage>
</organism>
<reference evidence="2" key="1">
    <citation type="submission" date="2020-07" db="EMBL/GenBank/DDBJ databases">
        <title>Huge and variable diversity of episymbiotic CPR bacteria and DPANN archaea in groundwater ecosystems.</title>
        <authorList>
            <person name="He C.Y."/>
            <person name="Keren R."/>
            <person name="Whittaker M."/>
            <person name="Farag I.F."/>
            <person name="Doudna J."/>
            <person name="Cate J.H.D."/>
            <person name="Banfield J.F."/>
        </authorList>
    </citation>
    <scope>NUCLEOTIDE SEQUENCE</scope>
    <source>
        <strain evidence="2">NC_groundwater_1860_Pr3_B-0.1um_51_7</strain>
    </source>
</reference>
<dbReference type="GO" id="GO:0004029">
    <property type="term" value="F:aldehyde dehydrogenase (NAD+) activity"/>
    <property type="evidence" value="ECO:0007669"/>
    <property type="project" value="TreeGrafter"/>
</dbReference>
<dbReference type="Gene3D" id="3.40.50.720">
    <property type="entry name" value="NAD(P)-binding Rossmann-like Domain"/>
    <property type="match status" value="1"/>
</dbReference>
<dbReference type="GO" id="GO:0005737">
    <property type="term" value="C:cytoplasm"/>
    <property type="evidence" value="ECO:0007669"/>
    <property type="project" value="TreeGrafter"/>
</dbReference>
<proteinExistence type="predicted"/>
<dbReference type="EMBL" id="JACRKR010000130">
    <property type="protein sequence ID" value="MBI5078905.1"/>
    <property type="molecule type" value="Genomic_DNA"/>
</dbReference>